<feature type="compositionally biased region" description="Polar residues" evidence="13">
    <location>
        <begin position="520"/>
        <end position="548"/>
    </location>
</feature>
<feature type="region of interest" description="Disordered" evidence="13">
    <location>
        <begin position="1216"/>
        <end position="1244"/>
    </location>
</feature>
<feature type="compositionally biased region" description="Basic and acidic residues" evidence="13">
    <location>
        <begin position="1265"/>
        <end position="1283"/>
    </location>
</feature>
<reference evidence="15" key="3">
    <citation type="submission" date="2025-09" db="UniProtKB">
        <authorList>
            <consortium name="Ensembl"/>
        </authorList>
    </citation>
    <scope>IDENTIFICATION</scope>
</reference>
<feature type="compositionally biased region" description="Basic and acidic residues" evidence="13">
    <location>
        <begin position="1339"/>
        <end position="1349"/>
    </location>
</feature>
<dbReference type="PANTHER" id="PTHR13413:SF0">
    <property type="entry name" value="YLP MOTIF-CONTAINING PROTEIN 1"/>
    <property type="match status" value="1"/>
</dbReference>
<proteinExistence type="predicted"/>
<keyword evidence="16" id="KW-1185">Reference proteome</keyword>
<accession>A0A3B4D211</accession>
<reference evidence="15 16" key="1">
    <citation type="submission" date="2020-10" db="EMBL/GenBank/DDBJ databases">
        <title>Pygocentrus nattereri (red-bellied piranha) genome, fPygNat1, primary haplotype.</title>
        <authorList>
            <person name="Myers G."/>
            <person name="Meyer A."/>
            <person name="Karagic N."/>
            <person name="Pippel M."/>
            <person name="Winkler S."/>
            <person name="Tracey A."/>
            <person name="Wood J."/>
            <person name="Formenti G."/>
            <person name="Howe K."/>
            <person name="Fedrigo O."/>
            <person name="Jarvis E.D."/>
        </authorList>
    </citation>
    <scope>NUCLEOTIDE SEQUENCE [LARGE SCALE GENOMIC DNA]</scope>
</reference>
<feature type="compositionally biased region" description="Pro residues" evidence="13">
    <location>
        <begin position="1350"/>
        <end position="1363"/>
    </location>
</feature>
<dbReference type="OMA" id="WESAPVH"/>
<feature type="compositionally biased region" description="Basic and acidic residues" evidence="13">
    <location>
        <begin position="978"/>
        <end position="1007"/>
    </location>
</feature>
<keyword evidence="2" id="KW-0488">Methylation</keyword>
<feature type="compositionally biased region" description="Basic and acidic residues" evidence="13">
    <location>
        <begin position="842"/>
        <end position="875"/>
    </location>
</feature>
<dbReference type="Pfam" id="PF13671">
    <property type="entry name" value="AAA_33"/>
    <property type="match status" value="1"/>
</dbReference>
<evidence type="ECO:0000256" key="1">
    <source>
        <dbReference type="ARBA" id="ARBA00004324"/>
    </source>
</evidence>
<dbReference type="Pfam" id="PF26583">
    <property type="entry name" value="Spectrin_YLPM1"/>
    <property type="match status" value="1"/>
</dbReference>
<gene>
    <name evidence="15" type="primary">YLPM1</name>
</gene>
<feature type="compositionally biased region" description="Pro residues" evidence="13">
    <location>
        <begin position="402"/>
        <end position="412"/>
    </location>
</feature>
<evidence type="ECO:0000259" key="14">
    <source>
        <dbReference type="Pfam" id="PF26583"/>
    </source>
</evidence>
<feature type="region of interest" description="Disordered" evidence="13">
    <location>
        <begin position="132"/>
        <end position="196"/>
    </location>
</feature>
<feature type="compositionally biased region" description="Basic and acidic residues" evidence="13">
    <location>
        <begin position="430"/>
        <end position="439"/>
    </location>
</feature>
<feature type="compositionally biased region" description="Basic and acidic residues" evidence="13">
    <location>
        <begin position="932"/>
        <end position="945"/>
    </location>
</feature>
<keyword evidence="7" id="KW-0804">Transcription</keyword>
<organism evidence="15 16">
    <name type="scientific">Pygocentrus nattereri</name>
    <name type="common">Red-bellied piranha</name>
    <dbReference type="NCBI Taxonomy" id="42514"/>
    <lineage>
        <taxon>Eukaryota</taxon>
        <taxon>Metazoa</taxon>
        <taxon>Chordata</taxon>
        <taxon>Craniata</taxon>
        <taxon>Vertebrata</taxon>
        <taxon>Euteleostomi</taxon>
        <taxon>Actinopterygii</taxon>
        <taxon>Neopterygii</taxon>
        <taxon>Teleostei</taxon>
        <taxon>Ostariophysi</taxon>
        <taxon>Characiformes</taxon>
        <taxon>Characoidei</taxon>
        <taxon>Pygocentrus</taxon>
    </lineage>
</organism>
<evidence type="ECO:0000256" key="6">
    <source>
        <dbReference type="ARBA" id="ARBA00023015"/>
    </source>
</evidence>
<dbReference type="Proteomes" id="UP001501920">
    <property type="component" value="Chromosome 4"/>
</dbReference>
<reference evidence="15" key="2">
    <citation type="submission" date="2025-08" db="UniProtKB">
        <authorList>
            <consortium name="Ensembl"/>
        </authorList>
    </citation>
    <scope>IDENTIFICATION</scope>
</reference>
<dbReference type="STRING" id="42514.ENSPNAP00000018372"/>
<comment type="subcellular location">
    <subcellularLocation>
        <location evidence="1">Nucleus speckle</location>
    </subcellularLocation>
</comment>
<keyword evidence="6" id="KW-0805">Transcription regulation</keyword>
<dbReference type="InterPro" id="IPR058903">
    <property type="entry name" value="Spectrin_YLPM1-like"/>
</dbReference>
<evidence type="ECO:0000256" key="10">
    <source>
        <dbReference type="ARBA" id="ARBA00065932"/>
    </source>
</evidence>
<keyword evidence="3" id="KW-0678">Repressor</keyword>
<dbReference type="SUPFAM" id="SSF52540">
    <property type="entry name" value="P-loop containing nucleoside triphosphate hydrolases"/>
    <property type="match status" value="1"/>
</dbReference>
<evidence type="ECO:0000313" key="15">
    <source>
        <dbReference type="Ensembl" id="ENSPNAP00000018372.2"/>
    </source>
</evidence>
<feature type="compositionally biased region" description="Basic and acidic residues" evidence="13">
    <location>
        <begin position="1044"/>
        <end position="1059"/>
    </location>
</feature>
<feature type="domain" description="YLPM1-like spectrin repeat" evidence="14">
    <location>
        <begin position="217"/>
        <end position="333"/>
    </location>
</feature>
<evidence type="ECO:0000256" key="7">
    <source>
        <dbReference type="ARBA" id="ARBA00023163"/>
    </source>
</evidence>
<feature type="compositionally biased region" description="Pro residues" evidence="13">
    <location>
        <begin position="486"/>
        <end position="504"/>
    </location>
</feature>
<feature type="compositionally biased region" description="Basic and acidic residues" evidence="13">
    <location>
        <begin position="825"/>
        <end position="836"/>
    </location>
</feature>
<keyword evidence="5" id="KW-0832">Ubl conjugation</keyword>
<feature type="region of interest" description="Disordered" evidence="13">
    <location>
        <begin position="1265"/>
        <end position="1387"/>
    </location>
</feature>
<evidence type="ECO:0000256" key="8">
    <source>
        <dbReference type="ARBA" id="ARBA00023242"/>
    </source>
</evidence>
<keyword evidence="4" id="KW-1017">Isopeptide bond</keyword>
<feature type="compositionally biased region" description="Acidic residues" evidence="13">
    <location>
        <begin position="919"/>
        <end position="931"/>
    </location>
</feature>
<feature type="region of interest" description="Disordered" evidence="13">
    <location>
        <begin position="336"/>
        <end position="744"/>
    </location>
</feature>
<evidence type="ECO:0000256" key="9">
    <source>
        <dbReference type="ARBA" id="ARBA00058677"/>
    </source>
</evidence>
<dbReference type="GeneTree" id="ENSGT00440000039837"/>
<feature type="compositionally biased region" description="Basic and acidic residues" evidence="13">
    <location>
        <begin position="952"/>
        <end position="969"/>
    </location>
</feature>
<name>A0A3B4D211_PYGNA</name>
<feature type="compositionally biased region" description="Polar residues" evidence="13">
    <location>
        <begin position="600"/>
        <end position="610"/>
    </location>
</feature>
<evidence type="ECO:0000256" key="3">
    <source>
        <dbReference type="ARBA" id="ARBA00022491"/>
    </source>
</evidence>
<feature type="compositionally biased region" description="Basic and acidic residues" evidence="13">
    <location>
        <begin position="1015"/>
        <end position="1033"/>
    </location>
</feature>
<feature type="compositionally biased region" description="Basic and acidic residues" evidence="13">
    <location>
        <begin position="1364"/>
        <end position="1378"/>
    </location>
</feature>
<evidence type="ECO:0000256" key="5">
    <source>
        <dbReference type="ARBA" id="ARBA00022843"/>
    </source>
</evidence>
<evidence type="ECO:0000256" key="11">
    <source>
        <dbReference type="ARBA" id="ARBA00068971"/>
    </source>
</evidence>
<feature type="compositionally biased region" description="Low complexity" evidence="13">
    <location>
        <begin position="362"/>
        <end position="371"/>
    </location>
</feature>
<feature type="compositionally biased region" description="Basic and acidic residues" evidence="13">
    <location>
        <begin position="795"/>
        <end position="807"/>
    </location>
</feature>
<dbReference type="PANTHER" id="PTHR13413">
    <property type="entry name" value="YLP MOTIF CONTAINING PROTEIN NUCLEAR PROTEIN ZAP"/>
    <property type="match status" value="1"/>
</dbReference>
<dbReference type="Ensembl" id="ENSPNAT00000038937.2">
    <property type="protein sequence ID" value="ENSPNAP00000018372.2"/>
    <property type="gene ID" value="ENSPNAG00000024801.2"/>
</dbReference>
<feature type="compositionally biased region" description="Pro residues" evidence="13">
    <location>
        <begin position="154"/>
        <end position="182"/>
    </location>
</feature>
<dbReference type="InterPro" id="IPR027417">
    <property type="entry name" value="P-loop_NTPase"/>
</dbReference>
<evidence type="ECO:0000313" key="16">
    <source>
        <dbReference type="Proteomes" id="UP001501920"/>
    </source>
</evidence>
<comment type="subunit">
    <text evidence="10">Interacts with PPP1CA and NCOA5. Forms a complex with ILF2, ILF3, KHDRBS1, RBMX, NCOA5 and PPP1CA.</text>
</comment>
<feature type="compositionally biased region" description="Basic and acidic residues" evidence="13">
    <location>
        <begin position="1291"/>
        <end position="1332"/>
    </location>
</feature>
<sequence length="1699" mass="193747">MYADENAQSFTTSSLRSYFTVAVKTLSAEGGAGEPIREDLLRFQQLQQLNVGSRGELAALPLLLKSGVRCLTSCRPRGPCVCVSVCVCVCVCACLRDVRFCADREVKCLCLPQEQQEYWYKQHLQNLQKLKNEKAKQNQSAGGGPPRGHEQTSPAPPPPAEPPKSAPPPPPPKEEPPPPPPPEDTKPSGVPDSGDPVEAARLQQLQAAAAQWQHVQQQRAGYQYQALMQEHAQLQQVLQQYQQVIQQPAHLQTMPIDMQLQHYEMQQQQFAPVLQEWDRHFKLWLEQFQAYPHKDQLQDYEGQWRQWQEQMNSTSAHLHERVTTLRAMQQQYSAIGPYGQTRPPGPEAHMPMTGQIGPSMPPNNMDPSSAPRFQGQQNVPGLNAPESRPPAGPEGPSEPYKPAGPPGPPARQPGPHGRFEGPRVVVFRFEGPRGPRFEPQRFSGPPRFDAGQNFVRPPRSNQIRPGAPGRFENPPRQSPPSRFERPPGPPPGPPQQPVPAPKDQPGPINQTKFQQDKPNETQGPQSQSAATGQNDSKTLQEKTPSVPTSKSMSDDLMDSGDGFFVQSEPIPQTQKDTSKKGDEPATQTAKTEELAKETSKTPVSTSSSQRPKPPQQGPFKPDMPMEPPGGPQEVMQTGPPHAVRGRGRGQAPLPMRGRGRGRGHGQYGGPMGLPPKSDPSFPEEGSYDHQPPAKEQEDYAWRERPQMPDDPGPHEMWQPEEHHFSEEYYEETEEHEEHWQEEQAEYWEEGDPYWNERRPLMHHRPPFPPEGPRRPPFHPRFMPHGPRRPPPPGAMEHDSHGPPHINREPMGPRFRRGAGPWGPPPRHEMMGRDIRRPPPPHEMLDRDPMGQPGYRDEMDMEHDWPAHPHGREPRPPHPPLPPREMIDREMRRPPMRPPPMQRERWRRPTPHLEDSGGAFDEEYSNEYGPEEDGYRRPPPDYRQRDYEEDEEYYHPREDWGRLRPDRDFPPHPPLGPQERIREDQWREERERPSVYEAEDRIRAERRGPGYADGPPFRDRDREPPFQSRPDWERQPLPPPPLPERPYRHHIEEPLYERNPELPAGPAPPTATTSPGTAKAVLALSQRQHEIILKAAQELKMIRELQESKKVFGDASTPESAGLPPEIPAGLLGLEIPPEVKSALQATNLLSDTGQAVPVRPLEAGLPSATPVTDFLHTASAPAPVPTFIAKTVDYGHGHDVGTKVERISYGERIVLRPDPLPSDRYEKEPLGRRDPYYDRRADPYMDQREYGREWERDVIRDRPPADYDRERYERERYSRDERPPQGPPRTGYRDRERDLREHQGRSSRDRELYSRPGYDRSSYERSLERYDHGPSGYGNDRRSYPDERPPPSASLPPPPPPAPRVEKKPETKNVEDILKPPGRANRPDRIVVIMRGQPGSGKSHLAKLIRDKEVECGGAPPRVLGLDDYFMTEVEKEERDPDTGKRVKTKVLEYEYEPEMEDTYRNSMLKTFKKTLDDGFFPFIIIDAINDRVKYFDQFWSAAKTKGFEVYLAEISADHQMCAKRNIHGWKLKDITKLANGWESAPVHMARLDIRSLLQDAAIEEVEMEDFNPAEVETQAEEKKEEEEELDLGYLPKSKWEMDTSEAKLDKLDGLAGGGKRKRDTDVSGIEDFLQLPDDYASRMSEPGKKRVRWADLEEQKDADRKRAIGFVVGQTDWEKITDESGQLAQRALNRTKYF</sequence>
<comment type="function">
    <text evidence="9">Plays a role in the reduction of telomerase activity during differentiation of embryonic stem cells by binding to the core promoter of TERT and controlling its down-regulation.</text>
</comment>
<dbReference type="InterPro" id="IPR026314">
    <property type="entry name" value="YLP_motif_con_p1"/>
</dbReference>
<evidence type="ECO:0000256" key="2">
    <source>
        <dbReference type="ARBA" id="ARBA00022481"/>
    </source>
</evidence>
<dbReference type="FunFam" id="3.40.50.300:FF:000399">
    <property type="entry name" value="YLP motif containing 1"/>
    <property type="match status" value="1"/>
</dbReference>
<dbReference type="GO" id="GO:0016607">
    <property type="term" value="C:nuclear speck"/>
    <property type="evidence" value="ECO:0007669"/>
    <property type="project" value="UniProtKB-SubCell"/>
</dbReference>
<feature type="compositionally biased region" description="Basic and acidic residues" evidence="13">
    <location>
        <begin position="691"/>
        <end position="726"/>
    </location>
</feature>
<feature type="region of interest" description="Disordered" evidence="13">
    <location>
        <begin position="765"/>
        <end position="1079"/>
    </location>
</feature>
<feature type="compositionally biased region" description="Basic and acidic residues" evidence="13">
    <location>
        <begin position="590"/>
        <end position="599"/>
    </location>
</feature>
<evidence type="ECO:0000256" key="4">
    <source>
        <dbReference type="ARBA" id="ARBA00022499"/>
    </source>
</evidence>
<protein>
    <recommendedName>
        <fullName evidence="11">YLP motif-containing protein 1</fullName>
    </recommendedName>
    <alternativeName>
        <fullName evidence="12">Nuclear protein ZAP3</fullName>
    </alternativeName>
</protein>
<evidence type="ECO:0000256" key="13">
    <source>
        <dbReference type="SAM" id="MobiDB-lite"/>
    </source>
</evidence>
<dbReference type="Gene3D" id="3.40.50.300">
    <property type="entry name" value="P-loop containing nucleotide triphosphate hydrolases"/>
    <property type="match status" value="1"/>
</dbReference>
<keyword evidence="8" id="KW-0539">Nucleus</keyword>
<evidence type="ECO:0000256" key="12">
    <source>
        <dbReference type="ARBA" id="ARBA00083294"/>
    </source>
</evidence>
<dbReference type="GO" id="GO:0032204">
    <property type="term" value="P:regulation of telomere maintenance"/>
    <property type="evidence" value="ECO:0007669"/>
    <property type="project" value="TreeGrafter"/>
</dbReference>